<dbReference type="Proteomes" id="UP001576784">
    <property type="component" value="Unassembled WGS sequence"/>
</dbReference>
<accession>A0ABV4Y257</accession>
<dbReference type="SUPFAM" id="SSF56024">
    <property type="entry name" value="Phospholipase D/nuclease"/>
    <property type="match status" value="1"/>
</dbReference>
<feature type="transmembrane region" description="Helical" evidence="1">
    <location>
        <begin position="41"/>
        <end position="59"/>
    </location>
</feature>
<proteinExistence type="predicted"/>
<gene>
    <name evidence="2" type="ORF">ACE1CI_31885</name>
</gene>
<evidence type="ECO:0008006" key="4">
    <source>
        <dbReference type="Google" id="ProtNLM"/>
    </source>
</evidence>
<evidence type="ECO:0000256" key="1">
    <source>
        <dbReference type="SAM" id="Phobius"/>
    </source>
</evidence>
<keyword evidence="1" id="KW-1133">Transmembrane helix</keyword>
<name>A0ABV4Y257_9CYAN</name>
<evidence type="ECO:0000313" key="2">
    <source>
        <dbReference type="EMBL" id="MFB2897543.1"/>
    </source>
</evidence>
<keyword evidence="3" id="KW-1185">Reference proteome</keyword>
<feature type="transmembrane region" description="Helical" evidence="1">
    <location>
        <begin position="12"/>
        <end position="35"/>
    </location>
</feature>
<protein>
    <recommendedName>
        <fullName evidence="4">ATP synthase protein MI25</fullName>
    </recommendedName>
</protein>
<dbReference type="EMBL" id="JBHFNR010000256">
    <property type="protein sequence ID" value="MFB2897543.1"/>
    <property type="molecule type" value="Genomic_DNA"/>
</dbReference>
<keyword evidence="1" id="KW-0472">Membrane</keyword>
<keyword evidence="1" id="KW-0812">Transmembrane</keyword>
<evidence type="ECO:0000313" key="3">
    <source>
        <dbReference type="Proteomes" id="UP001576784"/>
    </source>
</evidence>
<sequence length="272" mass="31477">MNKLTKDAEYYIIVGATGLCVLVSILDFSGLLSAIPWLAQRIPTFMLLMLSTVLGYLVVERKNKLDAIELLTKRKSQDILASIAEQKEEIINLIQSGDIRLFERPEDTYSYFIKRIHEAKRSIDVTHFSSNRPPRPDLTDIPSRHQYYEILSKAVKDRNVRLRRVLLVKDREHIEWIKEALTEFSGCPFYLGCYRSPSPDIPMISLMIIDGEEVCLTGGERGPTWDQKTIVVKNPFFTKAIQEHFDVLWRNSLKLNERGIRNHLIDELEKSI</sequence>
<organism evidence="2 3">
    <name type="scientific">Floridaenema flaviceps BLCC-F50</name>
    <dbReference type="NCBI Taxonomy" id="3153642"/>
    <lineage>
        <taxon>Bacteria</taxon>
        <taxon>Bacillati</taxon>
        <taxon>Cyanobacteriota</taxon>
        <taxon>Cyanophyceae</taxon>
        <taxon>Oscillatoriophycideae</taxon>
        <taxon>Aerosakkonematales</taxon>
        <taxon>Aerosakkonemataceae</taxon>
        <taxon>Floridanema</taxon>
        <taxon>Floridanema flaviceps</taxon>
    </lineage>
</organism>
<reference evidence="2 3" key="1">
    <citation type="submission" date="2024-09" db="EMBL/GenBank/DDBJ databases">
        <title>Floridaenema gen nov. (Aerosakkonemataceae, Aerosakkonematales ord. nov., Cyanobacteria) from benthic tropical and subtropical fresh waters, with the description of four new species.</title>
        <authorList>
            <person name="Moretto J.A."/>
            <person name="Berthold D.E."/>
            <person name="Lefler F.W."/>
            <person name="Huang I.-S."/>
            <person name="Laughinghouse H. IV."/>
        </authorList>
    </citation>
    <scope>NUCLEOTIDE SEQUENCE [LARGE SCALE GENOMIC DNA]</scope>
    <source>
        <strain evidence="2 3">BLCC-F50</strain>
    </source>
</reference>
<comment type="caution">
    <text evidence="2">The sequence shown here is derived from an EMBL/GenBank/DDBJ whole genome shotgun (WGS) entry which is preliminary data.</text>
</comment>
<dbReference type="RefSeq" id="WP_413267155.1">
    <property type="nucleotide sequence ID" value="NZ_JBHFNR010000256.1"/>
</dbReference>